<evidence type="ECO:0000313" key="2">
    <source>
        <dbReference type="Proteomes" id="UP000282957"/>
    </source>
</evidence>
<accession>A0A437LZ18</accession>
<dbReference type="OrthoDB" id="9801383at2"/>
<reference evidence="1 2" key="1">
    <citation type="submission" date="2019-01" db="EMBL/GenBank/DDBJ databases">
        <authorList>
            <person name="Chen W.-M."/>
        </authorList>
    </citation>
    <scope>NUCLEOTIDE SEQUENCE [LARGE SCALE GENOMIC DNA]</scope>
    <source>
        <strain evidence="1 2">CCP-6</strain>
    </source>
</reference>
<evidence type="ECO:0000313" key="1">
    <source>
        <dbReference type="EMBL" id="RVT90660.1"/>
    </source>
</evidence>
<dbReference type="EMBL" id="SACL01000012">
    <property type="protein sequence ID" value="RVT90660.1"/>
    <property type="molecule type" value="Genomic_DNA"/>
</dbReference>
<dbReference type="RefSeq" id="WP_127789928.1">
    <property type="nucleotide sequence ID" value="NZ_SACL01000012.1"/>
</dbReference>
<protein>
    <submittedName>
        <fullName evidence="1">PhoX family phosphatase</fullName>
    </submittedName>
</protein>
<comment type="caution">
    <text evidence="1">The sequence shown here is derived from an EMBL/GenBank/DDBJ whole genome shotgun (WGS) entry which is preliminary data.</text>
</comment>
<dbReference type="PANTHER" id="PTHR35399">
    <property type="entry name" value="SLR8030 PROTEIN"/>
    <property type="match status" value="1"/>
</dbReference>
<organism evidence="1 2">
    <name type="scientific">Rhodovarius crocodyli</name>
    <dbReference type="NCBI Taxonomy" id="1979269"/>
    <lineage>
        <taxon>Bacteria</taxon>
        <taxon>Pseudomonadati</taxon>
        <taxon>Pseudomonadota</taxon>
        <taxon>Alphaproteobacteria</taxon>
        <taxon>Acetobacterales</taxon>
        <taxon>Roseomonadaceae</taxon>
        <taxon>Rhodovarius</taxon>
    </lineage>
</organism>
<dbReference type="PANTHER" id="PTHR35399:SF2">
    <property type="entry name" value="DUF839 DOMAIN-CONTAINING PROTEIN"/>
    <property type="match status" value="1"/>
</dbReference>
<gene>
    <name evidence="1" type="ORF">EOD42_22910</name>
</gene>
<name>A0A437LZ18_9PROT</name>
<dbReference type="Pfam" id="PF05787">
    <property type="entry name" value="PhoX"/>
    <property type="match status" value="1"/>
</dbReference>
<dbReference type="SUPFAM" id="SSF63829">
    <property type="entry name" value="Calcium-dependent phosphotriesterase"/>
    <property type="match status" value="1"/>
</dbReference>
<sequence length="640" mass="68756">MHDDDIVEIEDIGSNPAPGRRFEEIAAARFGRRAVLGGAAALTATAAEAQVPRTGGPSTLAFPELTHQLAQTDSVAEGHEVQVVMRWGDAVLAGAPAFDPARQTPDAQARQFGQNNDFLAFMPLPRGSNGSDHGLLWVNHEYCSTGSMFPGLPAGNSAIRAAKTELQARTEMMAHGGSVVEIQRKDGKWAPVPGGAMNRRITASTPMRISGPAAGHERMKTSADPNGTQVLGMLNNCAGGTTPWGTVLTCEENFNTYFGGEAARTGAQAAAYRRYGIQPASPNAWERFELRFNLDREPNEPNRFGWVVEIDPFDPNSTPIKRTALGRFKHEGCTQAMAPDGRVVFYMGDDEMNDYVYRFVTARPFNRENPAANRDLLDEGTLSVARLEDDGKLVWMPLVFGEGPLTAANNFASQADVLIETRRAADLLGATPMDRPEDVEANPVNGRVYVMLTNNARRAADRLNAANPRPRNIHGHVVEIIPPGAGTPRVDHAANEARWEMFLMAGKPGIDAGARYHRATSENGWLSCPDNCTFDSKGRIWIATDGAPSAAGVADAVYAADTSGAGRGLTRLFYQTVVGAEVCGPCFTPDDTTLFLAIQHPAEGSSYENPSTRWPDFDPALPARSSVIAIVKKGGGAVGS</sequence>
<dbReference type="Proteomes" id="UP000282957">
    <property type="component" value="Unassembled WGS sequence"/>
</dbReference>
<proteinExistence type="predicted"/>
<dbReference type="InterPro" id="IPR008557">
    <property type="entry name" value="PhoX"/>
</dbReference>
<keyword evidence="2" id="KW-1185">Reference proteome</keyword>
<dbReference type="AlphaFoldDB" id="A0A437LZ18"/>